<evidence type="ECO:0000313" key="2">
    <source>
        <dbReference type="EMBL" id="TLD02319.1"/>
    </source>
</evidence>
<evidence type="ECO:0000313" key="3">
    <source>
        <dbReference type="Proteomes" id="UP000306509"/>
    </source>
</evidence>
<protein>
    <submittedName>
        <fullName evidence="2">Uncharacterized protein</fullName>
    </submittedName>
</protein>
<feature type="signal peptide" evidence="1">
    <location>
        <begin position="1"/>
        <end position="27"/>
    </location>
</feature>
<keyword evidence="3" id="KW-1185">Reference proteome</keyword>
<comment type="caution">
    <text evidence="2">The sequence shown here is derived from an EMBL/GenBank/DDBJ whole genome shotgun (WGS) entry which is preliminary data.</text>
</comment>
<reference evidence="2 3" key="1">
    <citation type="journal article" date="2019" name="Anaerobe">
        <title>Detection of Robinsoniella peoriensis in multiple bone samples of a trauma patient.</title>
        <authorList>
            <person name="Schrottner P."/>
            <person name="Hartwich K."/>
            <person name="Bunk B."/>
            <person name="Schober I."/>
            <person name="Helbig S."/>
            <person name="Rudolph W.W."/>
            <person name="Gunzer F."/>
        </authorList>
    </citation>
    <scope>NUCLEOTIDE SEQUENCE [LARGE SCALE GENOMIC DNA]</scope>
    <source>
        <strain evidence="2 3">DSM 106044</strain>
    </source>
</reference>
<gene>
    <name evidence="2" type="ORF">DSM106044_00701</name>
</gene>
<keyword evidence="1" id="KW-0732">Signal</keyword>
<dbReference type="EMBL" id="QGQD01000017">
    <property type="protein sequence ID" value="TLD02319.1"/>
    <property type="molecule type" value="Genomic_DNA"/>
</dbReference>
<feature type="chain" id="PRO_5020883722" evidence="1">
    <location>
        <begin position="28"/>
        <end position="161"/>
    </location>
</feature>
<dbReference type="InterPro" id="IPR046145">
    <property type="entry name" value="DUF6147"/>
</dbReference>
<sequence precursor="true">MKKLRKMCSMVICLIMCFSLMSLNVNAAGPRDGEIVDGSLLTSDNKVEGIWQALARGNYLASGVGSIENHGNGVIKIAGSTMCNRACDKVVVNLYLERLVNGSWVSVDQRYHTAYNTTQASYNTSLVVATGYYYRVQGVHMAVKGSTTETSNSWSSGIWIN</sequence>
<accession>A0A4U8QC88</accession>
<organism evidence="2 3">
    <name type="scientific">Robinsoniella peoriensis</name>
    <dbReference type="NCBI Taxonomy" id="180332"/>
    <lineage>
        <taxon>Bacteria</taxon>
        <taxon>Bacillati</taxon>
        <taxon>Bacillota</taxon>
        <taxon>Clostridia</taxon>
        <taxon>Lachnospirales</taxon>
        <taxon>Lachnospiraceae</taxon>
        <taxon>Robinsoniella</taxon>
    </lineage>
</organism>
<proteinExistence type="predicted"/>
<dbReference type="AlphaFoldDB" id="A0A4U8QC88"/>
<dbReference type="RefSeq" id="WP_138001794.1">
    <property type="nucleotide sequence ID" value="NZ_JBHTNY010000029.1"/>
</dbReference>
<dbReference type="Proteomes" id="UP000306509">
    <property type="component" value="Unassembled WGS sequence"/>
</dbReference>
<dbReference type="Pfam" id="PF19644">
    <property type="entry name" value="DUF6147"/>
    <property type="match status" value="1"/>
</dbReference>
<evidence type="ECO:0000256" key="1">
    <source>
        <dbReference type="SAM" id="SignalP"/>
    </source>
</evidence>
<name>A0A4U8QC88_9FIRM</name>